<dbReference type="PANTHER" id="PTHR33991:SF1">
    <property type="entry name" value="DNA REPAIR PROTEIN RECO"/>
    <property type="match status" value="1"/>
</dbReference>
<comment type="caution">
    <text evidence="9">The sequence shown here is derived from an EMBL/GenBank/DDBJ whole genome shotgun (WGS) entry which is preliminary data.</text>
</comment>
<dbReference type="Pfam" id="PF11967">
    <property type="entry name" value="RecO_N"/>
    <property type="match status" value="1"/>
</dbReference>
<dbReference type="InterPro" id="IPR003717">
    <property type="entry name" value="RecO"/>
</dbReference>
<sequence>MEWREEAIVLGIRRHGETSVVAELMTRSRGRHLGLVQGGRSRAQRPVLQPGNLVEARWRARLDEHLGSLTVEPVQLRSAGLMESAIALHAVQLLAAHIRLLPERDPHERLYDACQAILSQLQACEAVLRPQSASADHVEEAALIGHMMLRFELALLEEMGIGLDLEVCALSGATTGLSYVSPKTGRAVTAAAGAPWADKLLPLPAFLVQDSGCTVVELQSGYALTGHFLMRNIWEPRGINPPDSRYGFLSALVRYLEVRMAGPAANAQPHPVDGTAA</sequence>
<evidence type="ECO:0000313" key="9">
    <source>
        <dbReference type="EMBL" id="KAA0971028.1"/>
    </source>
</evidence>
<evidence type="ECO:0000256" key="7">
    <source>
        <dbReference type="HAMAP-Rule" id="MF_00201"/>
    </source>
</evidence>
<evidence type="ECO:0000256" key="5">
    <source>
        <dbReference type="ARBA" id="ARBA00023204"/>
    </source>
</evidence>
<dbReference type="AlphaFoldDB" id="A0A5B0DXE7"/>
<keyword evidence="4 7" id="KW-0233">DNA recombination</keyword>
<organism evidence="9 10">
    <name type="scientific">Aureimonas fodinaquatilis</name>
    <dbReference type="NCBI Taxonomy" id="2565783"/>
    <lineage>
        <taxon>Bacteria</taxon>
        <taxon>Pseudomonadati</taxon>
        <taxon>Pseudomonadota</taxon>
        <taxon>Alphaproteobacteria</taxon>
        <taxon>Hyphomicrobiales</taxon>
        <taxon>Aurantimonadaceae</taxon>
        <taxon>Aureimonas</taxon>
    </lineage>
</organism>
<protein>
    <recommendedName>
        <fullName evidence="2 7">DNA repair protein RecO</fullName>
    </recommendedName>
    <alternativeName>
        <fullName evidence="6 7">Recombination protein O</fullName>
    </alternativeName>
</protein>
<comment type="similarity">
    <text evidence="1 7">Belongs to the RecO family.</text>
</comment>
<comment type="function">
    <text evidence="7">Involved in DNA repair and RecF pathway recombination.</text>
</comment>
<evidence type="ECO:0000256" key="3">
    <source>
        <dbReference type="ARBA" id="ARBA00022763"/>
    </source>
</evidence>
<dbReference type="InterPro" id="IPR022572">
    <property type="entry name" value="DNA_rep/recomb_RecO_N"/>
</dbReference>
<dbReference type="HAMAP" id="MF_00201">
    <property type="entry name" value="RecO"/>
    <property type="match status" value="1"/>
</dbReference>
<gene>
    <name evidence="7 9" type="primary">recO</name>
    <name evidence="9" type="ORF">FPY71_11280</name>
</gene>
<dbReference type="GO" id="GO:0006302">
    <property type="term" value="P:double-strand break repair"/>
    <property type="evidence" value="ECO:0007669"/>
    <property type="project" value="TreeGrafter"/>
</dbReference>
<dbReference type="Gene3D" id="1.20.1440.120">
    <property type="entry name" value="Recombination protein O, C-terminal domain"/>
    <property type="match status" value="1"/>
</dbReference>
<evidence type="ECO:0000259" key="8">
    <source>
        <dbReference type="Pfam" id="PF11967"/>
    </source>
</evidence>
<dbReference type="Proteomes" id="UP000324738">
    <property type="component" value="Unassembled WGS sequence"/>
</dbReference>
<evidence type="ECO:0000256" key="6">
    <source>
        <dbReference type="ARBA" id="ARBA00033409"/>
    </source>
</evidence>
<keyword evidence="5 7" id="KW-0234">DNA repair</keyword>
<name>A0A5B0DXE7_9HYPH</name>
<dbReference type="InterPro" id="IPR012340">
    <property type="entry name" value="NA-bd_OB-fold"/>
</dbReference>
<proteinExistence type="inferred from homology"/>
<dbReference type="Gene3D" id="2.40.50.140">
    <property type="entry name" value="Nucleic acid-binding proteins"/>
    <property type="match status" value="1"/>
</dbReference>
<dbReference type="InterPro" id="IPR042242">
    <property type="entry name" value="RecO_C"/>
</dbReference>
<dbReference type="PANTHER" id="PTHR33991">
    <property type="entry name" value="DNA REPAIR PROTEIN RECO"/>
    <property type="match status" value="1"/>
</dbReference>
<evidence type="ECO:0000256" key="4">
    <source>
        <dbReference type="ARBA" id="ARBA00023172"/>
    </source>
</evidence>
<dbReference type="OrthoDB" id="9804792at2"/>
<dbReference type="EMBL" id="VTWH01000002">
    <property type="protein sequence ID" value="KAA0971028.1"/>
    <property type="molecule type" value="Genomic_DNA"/>
</dbReference>
<dbReference type="InterPro" id="IPR037278">
    <property type="entry name" value="ARFGAP/RecO"/>
</dbReference>
<evidence type="ECO:0000256" key="2">
    <source>
        <dbReference type="ARBA" id="ARBA00021310"/>
    </source>
</evidence>
<keyword evidence="3 7" id="KW-0227">DNA damage</keyword>
<keyword evidence="10" id="KW-1185">Reference proteome</keyword>
<dbReference type="GO" id="GO:0043590">
    <property type="term" value="C:bacterial nucleoid"/>
    <property type="evidence" value="ECO:0007669"/>
    <property type="project" value="TreeGrafter"/>
</dbReference>
<evidence type="ECO:0000313" key="10">
    <source>
        <dbReference type="Proteomes" id="UP000324738"/>
    </source>
</evidence>
<dbReference type="GO" id="GO:0006310">
    <property type="term" value="P:DNA recombination"/>
    <property type="evidence" value="ECO:0007669"/>
    <property type="project" value="UniProtKB-UniRule"/>
</dbReference>
<dbReference type="RefSeq" id="WP_149300338.1">
    <property type="nucleotide sequence ID" value="NZ_VTWH01000002.1"/>
</dbReference>
<dbReference type="SUPFAM" id="SSF57863">
    <property type="entry name" value="ArfGap/RecO-like zinc finger"/>
    <property type="match status" value="1"/>
</dbReference>
<dbReference type="SUPFAM" id="SSF50249">
    <property type="entry name" value="Nucleic acid-binding proteins"/>
    <property type="match status" value="1"/>
</dbReference>
<dbReference type="NCBIfam" id="TIGR00613">
    <property type="entry name" value="reco"/>
    <property type="match status" value="1"/>
</dbReference>
<dbReference type="Pfam" id="PF02565">
    <property type="entry name" value="RecO_C"/>
    <property type="match status" value="1"/>
</dbReference>
<feature type="domain" description="DNA replication/recombination mediator RecO N-terminal" evidence="8">
    <location>
        <begin position="1"/>
        <end position="75"/>
    </location>
</feature>
<reference evidence="9 10" key="1">
    <citation type="submission" date="2019-08" db="EMBL/GenBank/DDBJ databases">
        <title>Aureimonas fodiniaquatilis sp. nov., isolated from a coal mine wastewater.</title>
        <authorList>
            <person name="Kim W."/>
        </authorList>
    </citation>
    <scope>NUCLEOTIDE SEQUENCE [LARGE SCALE GENOMIC DNA]</scope>
    <source>
        <strain evidence="9 10">CAU 1482</strain>
    </source>
</reference>
<evidence type="ECO:0000256" key="1">
    <source>
        <dbReference type="ARBA" id="ARBA00007452"/>
    </source>
</evidence>
<accession>A0A5B0DXE7</accession>